<gene>
    <name evidence="1" type="ORF">L207DRAFT_631260</name>
</gene>
<dbReference type="EMBL" id="KZ613942">
    <property type="protein sequence ID" value="PMD43100.1"/>
    <property type="molecule type" value="Genomic_DNA"/>
</dbReference>
<dbReference type="InterPro" id="IPR021858">
    <property type="entry name" value="Fun_TF"/>
</dbReference>
<dbReference type="OrthoDB" id="3548467at2759"/>
<sequence>MATKASANNLPEDEVSNQWNWVNVSHPRDLNHAANISTIRRRAMLAVHRNKRRTKVKKIPSTQKHHAIVISKRAPSVEREIEEDSNQEVSLYTSSSGSRTPHCVLKVPNTIDMGRCYAADLDYPNQQYLLNHWSSAMASHLIPVGTNHNPMSSVWVYHALGDPLLMCTLLLHAAAHLDAVNHRPPSRVTLHYGMEVTRRMNSRLDSKDLYLQDTSIAAVVMILANQLVTSNLVEMQIHLNALERMVQMRGGLQELGMDGALQMTIKWVDITAAMFQNARPRFAHAASPTRLADLITSDLSNASVSSDLQEFSRVDITTALFRLRQEIIILTEMQSRLMACPDRTSTAEAMEFASRRTSIEHLLLFARQGLASMHRTDQDARLREACCIAGSIYVSYVFHGLQPRATMVLKMLKRRLMSCVESLELENHGKSDQLPASIAAIFWALCVGGTMAVDLEERTWFVLRLSRVAKQLGLMCWEQVLPILNCFLWHEKMETKAWKDIWADVQEWIVTN</sequence>
<evidence type="ECO:0000313" key="2">
    <source>
        <dbReference type="Proteomes" id="UP000235786"/>
    </source>
</evidence>
<dbReference type="PANTHER" id="PTHR37540">
    <property type="entry name" value="TRANSCRIPTION FACTOR (ACR-2), PUTATIVE-RELATED-RELATED"/>
    <property type="match status" value="1"/>
</dbReference>
<dbReference type="Pfam" id="PF11951">
    <property type="entry name" value="Fungal_trans_2"/>
    <property type="match status" value="1"/>
</dbReference>
<keyword evidence="2" id="KW-1185">Reference proteome</keyword>
<proteinExistence type="predicted"/>
<dbReference type="Proteomes" id="UP000235786">
    <property type="component" value="Unassembled WGS sequence"/>
</dbReference>
<name>A0A2J6RX56_HYAVF</name>
<protein>
    <submittedName>
        <fullName evidence="1">Uncharacterized protein</fullName>
    </submittedName>
</protein>
<dbReference type="STRING" id="1149755.A0A2J6RX56"/>
<dbReference type="AlphaFoldDB" id="A0A2J6RX56"/>
<accession>A0A2J6RX56</accession>
<dbReference type="PANTHER" id="PTHR37540:SF5">
    <property type="entry name" value="TRANSCRIPTION FACTOR DOMAIN-CONTAINING PROTEIN"/>
    <property type="match status" value="1"/>
</dbReference>
<organism evidence="1 2">
    <name type="scientific">Hyaloscypha variabilis (strain UAMH 11265 / GT02V1 / F)</name>
    <name type="common">Meliniomyces variabilis</name>
    <dbReference type="NCBI Taxonomy" id="1149755"/>
    <lineage>
        <taxon>Eukaryota</taxon>
        <taxon>Fungi</taxon>
        <taxon>Dikarya</taxon>
        <taxon>Ascomycota</taxon>
        <taxon>Pezizomycotina</taxon>
        <taxon>Leotiomycetes</taxon>
        <taxon>Helotiales</taxon>
        <taxon>Hyaloscyphaceae</taxon>
        <taxon>Hyaloscypha</taxon>
        <taxon>Hyaloscypha variabilis</taxon>
    </lineage>
</organism>
<evidence type="ECO:0000313" key="1">
    <source>
        <dbReference type="EMBL" id="PMD43100.1"/>
    </source>
</evidence>
<reference evidence="1 2" key="1">
    <citation type="submission" date="2016-04" db="EMBL/GenBank/DDBJ databases">
        <title>A degradative enzymes factory behind the ericoid mycorrhizal symbiosis.</title>
        <authorList>
            <consortium name="DOE Joint Genome Institute"/>
            <person name="Martino E."/>
            <person name="Morin E."/>
            <person name="Grelet G."/>
            <person name="Kuo A."/>
            <person name="Kohler A."/>
            <person name="Daghino S."/>
            <person name="Barry K."/>
            <person name="Choi C."/>
            <person name="Cichocki N."/>
            <person name="Clum A."/>
            <person name="Copeland A."/>
            <person name="Hainaut M."/>
            <person name="Haridas S."/>
            <person name="Labutti K."/>
            <person name="Lindquist E."/>
            <person name="Lipzen A."/>
            <person name="Khouja H.-R."/>
            <person name="Murat C."/>
            <person name="Ohm R."/>
            <person name="Olson A."/>
            <person name="Spatafora J."/>
            <person name="Veneault-Fourrey C."/>
            <person name="Henrissat B."/>
            <person name="Grigoriev I."/>
            <person name="Martin F."/>
            <person name="Perotto S."/>
        </authorList>
    </citation>
    <scope>NUCLEOTIDE SEQUENCE [LARGE SCALE GENOMIC DNA]</scope>
    <source>
        <strain evidence="1 2">F</strain>
    </source>
</reference>